<organism evidence="9 10">
    <name type="scientific">Aspergillus caelatus</name>
    <dbReference type="NCBI Taxonomy" id="61420"/>
    <lineage>
        <taxon>Eukaryota</taxon>
        <taxon>Fungi</taxon>
        <taxon>Dikarya</taxon>
        <taxon>Ascomycota</taxon>
        <taxon>Pezizomycotina</taxon>
        <taxon>Eurotiomycetes</taxon>
        <taxon>Eurotiomycetidae</taxon>
        <taxon>Eurotiales</taxon>
        <taxon>Aspergillaceae</taxon>
        <taxon>Aspergillus</taxon>
        <taxon>Aspergillus subgen. Circumdati</taxon>
    </lineage>
</organism>
<dbReference type="Pfam" id="PF03171">
    <property type="entry name" value="2OG-FeII_Oxy"/>
    <property type="match status" value="1"/>
</dbReference>
<evidence type="ECO:0000259" key="8">
    <source>
        <dbReference type="PROSITE" id="PS51471"/>
    </source>
</evidence>
<keyword evidence="5 7" id="KW-0408">Iron</keyword>
<keyword evidence="10" id="KW-1185">Reference proteome</keyword>
<evidence type="ECO:0000256" key="5">
    <source>
        <dbReference type="ARBA" id="ARBA00023004"/>
    </source>
</evidence>
<dbReference type="PRINTS" id="PR00682">
    <property type="entry name" value="IPNSYNTHASE"/>
</dbReference>
<dbReference type="InterPro" id="IPR005123">
    <property type="entry name" value="Oxoglu/Fe-dep_dioxygenase_dom"/>
</dbReference>
<dbReference type="RefSeq" id="XP_031932949.1">
    <property type="nucleotide sequence ID" value="XM_032064491.1"/>
</dbReference>
<dbReference type="Proteomes" id="UP000326268">
    <property type="component" value="Unassembled WGS sequence"/>
</dbReference>
<dbReference type="GeneID" id="43648937"/>
<evidence type="ECO:0000256" key="6">
    <source>
        <dbReference type="ARBA" id="ARBA00023194"/>
    </source>
</evidence>
<dbReference type="InterPro" id="IPR002057">
    <property type="entry name" value="Isopenicillin-N_synth_CS"/>
</dbReference>
<dbReference type="GO" id="GO:0016491">
    <property type="term" value="F:oxidoreductase activity"/>
    <property type="evidence" value="ECO:0007669"/>
    <property type="project" value="UniProtKB-KW"/>
</dbReference>
<evidence type="ECO:0000313" key="10">
    <source>
        <dbReference type="Proteomes" id="UP000326268"/>
    </source>
</evidence>
<evidence type="ECO:0000256" key="4">
    <source>
        <dbReference type="ARBA" id="ARBA00023002"/>
    </source>
</evidence>
<gene>
    <name evidence="9" type="ORF">BDV27DRAFT_109513</name>
</gene>
<dbReference type="Pfam" id="PF14226">
    <property type="entry name" value="DIOX_N"/>
    <property type="match status" value="1"/>
</dbReference>
<dbReference type="PROSITE" id="PS51471">
    <property type="entry name" value="FE2OG_OXY"/>
    <property type="match status" value="1"/>
</dbReference>
<keyword evidence="4 7" id="KW-0560">Oxidoreductase</keyword>
<accession>A0A5N7ALG6</accession>
<dbReference type="PROSITE" id="PS00185">
    <property type="entry name" value="IPNS_1"/>
    <property type="match status" value="1"/>
</dbReference>
<dbReference type="InterPro" id="IPR026992">
    <property type="entry name" value="DIOX_N"/>
</dbReference>
<keyword evidence="3 7" id="KW-0479">Metal-binding</keyword>
<evidence type="ECO:0000256" key="1">
    <source>
        <dbReference type="ARBA" id="ARBA00004792"/>
    </source>
</evidence>
<dbReference type="EMBL" id="ML737570">
    <property type="protein sequence ID" value="KAE8369868.1"/>
    <property type="molecule type" value="Genomic_DNA"/>
</dbReference>
<dbReference type="PANTHER" id="PTHR10209:SF867">
    <property type="entry name" value="2-OXOGLUTARATE (2OG) AND FE(II)-DEPENDENT OXYGENASE SUPERFAMILY PROTEIN"/>
    <property type="match status" value="1"/>
</dbReference>
<keyword evidence="6" id="KW-0045">Antibiotic biosynthesis</keyword>
<comment type="pathway">
    <text evidence="1">Antibiotic biosynthesis.</text>
</comment>
<dbReference type="SUPFAM" id="SSF51197">
    <property type="entry name" value="Clavaminate synthase-like"/>
    <property type="match status" value="1"/>
</dbReference>
<dbReference type="GO" id="GO:0005506">
    <property type="term" value="F:iron ion binding"/>
    <property type="evidence" value="ECO:0007669"/>
    <property type="project" value="InterPro"/>
</dbReference>
<dbReference type="PANTHER" id="PTHR10209">
    <property type="entry name" value="OXIDOREDUCTASE, 2OG-FE II OXYGENASE FAMILY PROTEIN"/>
    <property type="match status" value="1"/>
</dbReference>
<dbReference type="Gene3D" id="2.60.120.330">
    <property type="entry name" value="B-lactam Antibiotic, Isopenicillin N Synthase, Chain"/>
    <property type="match status" value="1"/>
</dbReference>
<dbReference type="GO" id="GO:0017000">
    <property type="term" value="P:antibiotic biosynthetic process"/>
    <property type="evidence" value="ECO:0007669"/>
    <property type="project" value="UniProtKB-KW"/>
</dbReference>
<dbReference type="AlphaFoldDB" id="A0A5N7ALG6"/>
<reference evidence="9 10" key="1">
    <citation type="submission" date="2019-04" db="EMBL/GenBank/DDBJ databases">
        <title>Friends and foes A comparative genomics studyof 23 Aspergillus species from section Flavi.</title>
        <authorList>
            <consortium name="DOE Joint Genome Institute"/>
            <person name="Kjaerbolling I."/>
            <person name="Vesth T."/>
            <person name="Frisvad J.C."/>
            <person name="Nybo J.L."/>
            <person name="Theobald S."/>
            <person name="Kildgaard S."/>
            <person name="Isbrandt T."/>
            <person name="Kuo A."/>
            <person name="Sato A."/>
            <person name="Lyhne E.K."/>
            <person name="Kogle M.E."/>
            <person name="Wiebenga A."/>
            <person name="Kun R.S."/>
            <person name="Lubbers R.J."/>
            <person name="Makela M.R."/>
            <person name="Barry K."/>
            <person name="Chovatia M."/>
            <person name="Clum A."/>
            <person name="Daum C."/>
            <person name="Haridas S."/>
            <person name="He G."/>
            <person name="LaButti K."/>
            <person name="Lipzen A."/>
            <person name="Mondo S."/>
            <person name="Riley R."/>
            <person name="Salamov A."/>
            <person name="Simmons B.A."/>
            <person name="Magnuson J.K."/>
            <person name="Henrissat B."/>
            <person name="Mortensen U.H."/>
            <person name="Larsen T.O."/>
            <person name="Devries R.P."/>
            <person name="Grigoriev I.V."/>
            <person name="Machida M."/>
            <person name="Baker S.E."/>
            <person name="Andersen M.R."/>
        </authorList>
    </citation>
    <scope>NUCLEOTIDE SEQUENCE [LARGE SCALE GENOMIC DNA]</scope>
    <source>
        <strain evidence="9 10">CBS 763.97</strain>
    </source>
</reference>
<dbReference type="OrthoDB" id="288590at2759"/>
<feature type="domain" description="Fe2OG dioxygenase" evidence="8">
    <location>
        <begin position="244"/>
        <end position="356"/>
    </location>
</feature>
<dbReference type="PROSITE" id="PS00186">
    <property type="entry name" value="IPNS_2"/>
    <property type="match status" value="1"/>
</dbReference>
<comment type="similarity">
    <text evidence="2 7">Belongs to the iron/ascorbate-dependent oxidoreductase family.</text>
</comment>
<sequence length="399" mass="45502">MEMVLRSPQRKTPSVALSDVEKEVTFFTIVLVTRCPLKEILPPFALALPLFVAARSHWNPTVFFFLHTMTSTPKANVPKIDVSPLFGDNLEEKMKVARAIDAASRDTGFFYAVNHGIDVNRLSQKTKEFHMSITDEEKWDLAIRAYNKAHQDQIRAGYYLSIPGKKAVESFCYLNPNFKSDHPRIQSKTPTHEVNVWPDETKHPGFRDFAEQYYWDVFGLSTALLRGYALALGKEEDFFSRHFKKDDALSSVVLIRYPFLDPYPPAAIKTAADGTKLSFEWHEDVSLITVLYQSNVQNLQVETPQGYLDIEADDAGYLINCGSYMAHITNNYYPAPIHRVKWVNEERQSLPFFVNLGFDETVQPWDPCNPDGKTDKEPISYGQYLQNGLVSLINKNGQT</sequence>
<dbReference type="InterPro" id="IPR044861">
    <property type="entry name" value="IPNS-like_FE2OG_OXY"/>
</dbReference>
<evidence type="ECO:0000256" key="2">
    <source>
        <dbReference type="ARBA" id="ARBA00008056"/>
    </source>
</evidence>
<evidence type="ECO:0000313" key="9">
    <source>
        <dbReference type="EMBL" id="KAE8369868.1"/>
    </source>
</evidence>
<name>A0A5N7ALG6_9EURO</name>
<evidence type="ECO:0000256" key="3">
    <source>
        <dbReference type="ARBA" id="ARBA00022723"/>
    </source>
</evidence>
<dbReference type="InterPro" id="IPR027443">
    <property type="entry name" value="IPNS-like_sf"/>
</dbReference>
<evidence type="ECO:0000256" key="7">
    <source>
        <dbReference type="RuleBase" id="RU003682"/>
    </source>
</evidence>
<dbReference type="GO" id="GO:0044283">
    <property type="term" value="P:small molecule biosynthetic process"/>
    <property type="evidence" value="ECO:0007669"/>
    <property type="project" value="UniProtKB-ARBA"/>
</dbReference>
<protein>
    <recommendedName>
        <fullName evidence="8">Fe2OG dioxygenase domain-containing protein</fullName>
    </recommendedName>
</protein>
<proteinExistence type="inferred from homology"/>